<dbReference type="EMBL" id="CP029788">
    <property type="protein sequence ID" value="AWT42575.1"/>
    <property type="molecule type" value="Genomic_DNA"/>
</dbReference>
<dbReference type="RefSeq" id="WP_110627498.1">
    <property type="nucleotide sequence ID" value="NZ_CP029788.1"/>
</dbReference>
<dbReference type="KEGG" id="sact:DMT42_09780"/>
<dbReference type="AlphaFoldDB" id="A0A2U9P095"/>
<gene>
    <name evidence="1" type="ORF">DMT42_09780</name>
</gene>
<evidence type="ECO:0000313" key="1">
    <source>
        <dbReference type="EMBL" id="AWT42575.1"/>
    </source>
</evidence>
<dbReference type="Proteomes" id="UP000247634">
    <property type="component" value="Chromosome"/>
</dbReference>
<protein>
    <submittedName>
        <fullName evidence="1">Uncharacterized protein</fullName>
    </submittedName>
</protein>
<evidence type="ECO:0000313" key="2">
    <source>
        <dbReference type="Proteomes" id="UP000247634"/>
    </source>
</evidence>
<name>A0A2U9P095_STRAS</name>
<proteinExistence type="predicted"/>
<accession>A0A2U9P095</accession>
<sequence>MSDPCETAINLLVECSKLDRAGRDSSSFYTQRVQPALQAAAATGRNVDLFAEADRRYGKWLIDNAGR</sequence>
<keyword evidence="2" id="KW-1185">Reference proteome</keyword>
<organism evidence="1 2">
    <name type="scientific">Streptomyces actuosus</name>
    <dbReference type="NCBI Taxonomy" id="1885"/>
    <lineage>
        <taxon>Bacteria</taxon>
        <taxon>Bacillati</taxon>
        <taxon>Actinomycetota</taxon>
        <taxon>Actinomycetes</taxon>
        <taxon>Kitasatosporales</taxon>
        <taxon>Streptomycetaceae</taxon>
        <taxon>Streptomyces</taxon>
    </lineage>
</organism>
<dbReference type="OrthoDB" id="9958924at2"/>
<reference evidence="1 2" key="1">
    <citation type="submission" date="2018-06" db="EMBL/GenBank/DDBJ databases">
        <title>The complete genome sequence of a nosiheptide producer Streptomyces actuosus ATCC 25421: deducing the ability of producing a new class III lantibiotics.</title>
        <authorList>
            <person name="Liu W."/>
            <person name="Sun F."/>
            <person name="Hu Y."/>
        </authorList>
    </citation>
    <scope>NUCLEOTIDE SEQUENCE [LARGE SCALE GENOMIC DNA]</scope>
    <source>
        <strain evidence="1 2">ATCC 25421</strain>
    </source>
</reference>